<accession>A0A6A3WGE5</accession>
<reference evidence="4 5" key="1">
    <citation type="submission" date="2018-08" db="EMBL/GenBank/DDBJ databases">
        <title>Genomic investigation of the strawberry pathogen Phytophthora fragariae indicates pathogenicity is determined by transcriptional variation in three key races.</title>
        <authorList>
            <person name="Adams T.M."/>
            <person name="Armitage A.D."/>
            <person name="Sobczyk M.K."/>
            <person name="Bates H.J."/>
            <person name="Dunwell J.M."/>
            <person name="Nellist C.F."/>
            <person name="Harrison R.J."/>
        </authorList>
    </citation>
    <scope>NUCLEOTIDE SEQUENCE [LARGE SCALE GENOMIC DNA]</scope>
    <source>
        <strain evidence="4 5">NOV-27</strain>
    </source>
</reference>
<dbReference type="SUPFAM" id="SSF57756">
    <property type="entry name" value="Retrovirus zinc finger-like domains"/>
    <property type="match status" value="1"/>
</dbReference>
<sequence>MSKFSWNSQYRPAEEDEDFDDGTPAKNGSKSEQSSLLLPVLDQVNALAQEVRTFVKGEKEWRNKVNNQLQAPRQNSYQAPSTVAAIPPPAPPARPSPPQQQGNGRQFRGIRMEEDSRAQDGAPICGRCHFLGHGRETCRRRSMTCRRCNQFGHVMAECEQPSNSGYYSSERRHCVFCDDNSHSTNQCPAIARLRALDAQQNAAASQAEPPRKWVLPPRETKSEKETRTVDVSKTVGAGVEAKKTVERVAVQEEVIEKEVNEEPRTEESAVPVAVAVAPEEVVNKVAVEVEPAVVATDTTPEEKAEEPVCETPVPNGTDESSSVESIEASSEEMKPKEYQRLFTDEELDAMEAGSPG</sequence>
<keyword evidence="1" id="KW-0862">Zinc</keyword>
<feature type="region of interest" description="Disordered" evidence="2">
    <location>
        <begin position="1"/>
        <end position="37"/>
    </location>
</feature>
<dbReference type="Proteomes" id="UP000433483">
    <property type="component" value="Unassembled WGS sequence"/>
</dbReference>
<dbReference type="Gene3D" id="4.10.60.10">
    <property type="entry name" value="Zinc finger, CCHC-type"/>
    <property type="match status" value="1"/>
</dbReference>
<proteinExistence type="predicted"/>
<gene>
    <name evidence="4" type="ORF">PF005_g22726</name>
</gene>
<feature type="compositionally biased region" description="Polar residues" evidence="2">
    <location>
        <begin position="26"/>
        <end position="36"/>
    </location>
</feature>
<evidence type="ECO:0000313" key="5">
    <source>
        <dbReference type="Proteomes" id="UP000433483"/>
    </source>
</evidence>
<feature type="domain" description="CCHC-type" evidence="3">
    <location>
        <begin position="145"/>
        <end position="160"/>
    </location>
</feature>
<dbReference type="InterPro" id="IPR001878">
    <property type="entry name" value="Znf_CCHC"/>
</dbReference>
<dbReference type="SMART" id="SM00343">
    <property type="entry name" value="ZnF_C2HC"/>
    <property type="match status" value="3"/>
</dbReference>
<evidence type="ECO:0000313" key="4">
    <source>
        <dbReference type="EMBL" id="KAE9181855.1"/>
    </source>
</evidence>
<evidence type="ECO:0000259" key="3">
    <source>
        <dbReference type="PROSITE" id="PS50158"/>
    </source>
</evidence>
<dbReference type="InterPro" id="IPR036875">
    <property type="entry name" value="Znf_CCHC_sf"/>
</dbReference>
<feature type="compositionally biased region" description="Basic and acidic residues" evidence="2">
    <location>
        <begin position="331"/>
        <end position="343"/>
    </location>
</feature>
<keyword evidence="5" id="KW-1185">Reference proteome</keyword>
<dbReference type="GO" id="GO:0003676">
    <property type="term" value="F:nucleic acid binding"/>
    <property type="evidence" value="ECO:0007669"/>
    <property type="project" value="InterPro"/>
</dbReference>
<feature type="compositionally biased region" description="Low complexity" evidence="2">
    <location>
        <begin position="319"/>
        <end position="328"/>
    </location>
</feature>
<name>A0A6A3WGE5_9STRA</name>
<protein>
    <recommendedName>
        <fullName evidence="3">CCHC-type domain-containing protein</fullName>
    </recommendedName>
</protein>
<evidence type="ECO:0000256" key="1">
    <source>
        <dbReference type="PROSITE-ProRule" id="PRU00047"/>
    </source>
</evidence>
<keyword evidence="1" id="KW-0479">Metal-binding</keyword>
<keyword evidence="1" id="KW-0863">Zinc-finger</keyword>
<feature type="region of interest" description="Disordered" evidence="2">
    <location>
        <begin position="58"/>
        <end position="106"/>
    </location>
</feature>
<evidence type="ECO:0000256" key="2">
    <source>
        <dbReference type="SAM" id="MobiDB-lite"/>
    </source>
</evidence>
<feature type="region of interest" description="Disordered" evidence="2">
    <location>
        <begin position="296"/>
        <end position="356"/>
    </location>
</feature>
<dbReference type="AlphaFoldDB" id="A0A6A3WGE5"/>
<feature type="compositionally biased region" description="Polar residues" evidence="2">
    <location>
        <begin position="1"/>
        <end position="10"/>
    </location>
</feature>
<dbReference type="EMBL" id="QXGB01002075">
    <property type="protein sequence ID" value="KAE9181855.1"/>
    <property type="molecule type" value="Genomic_DNA"/>
</dbReference>
<dbReference type="PROSITE" id="PS50158">
    <property type="entry name" value="ZF_CCHC"/>
    <property type="match status" value="1"/>
</dbReference>
<dbReference type="GO" id="GO:0008270">
    <property type="term" value="F:zinc ion binding"/>
    <property type="evidence" value="ECO:0007669"/>
    <property type="project" value="UniProtKB-KW"/>
</dbReference>
<organism evidence="4 5">
    <name type="scientific">Phytophthora fragariae</name>
    <dbReference type="NCBI Taxonomy" id="53985"/>
    <lineage>
        <taxon>Eukaryota</taxon>
        <taxon>Sar</taxon>
        <taxon>Stramenopiles</taxon>
        <taxon>Oomycota</taxon>
        <taxon>Peronosporomycetes</taxon>
        <taxon>Peronosporales</taxon>
        <taxon>Peronosporaceae</taxon>
        <taxon>Phytophthora</taxon>
    </lineage>
</organism>
<feature type="compositionally biased region" description="Polar residues" evidence="2">
    <location>
        <begin position="64"/>
        <end position="78"/>
    </location>
</feature>
<feature type="compositionally biased region" description="Pro residues" evidence="2">
    <location>
        <begin position="86"/>
        <end position="98"/>
    </location>
</feature>
<comment type="caution">
    <text evidence="4">The sequence shown here is derived from an EMBL/GenBank/DDBJ whole genome shotgun (WGS) entry which is preliminary data.</text>
</comment>